<keyword evidence="1" id="KW-0472">Membrane</keyword>
<feature type="transmembrane region" description="Helical" evidence="1">
    <location>
        <begin position="243"/>
        <end position="265"/>
    </location>
</feature>
<feature type="transmembrane region" description="Helical" evidence="1">
    <location>
        <begin position="355"/>
        <end position="380"/>
    </location>
</feature>
<name>A0A6I0F0U9_9FIRM</name>
<dbReference type="OrthoDB" id="1706761at2"/>
<dbReference type="AlphaFoldDB" id="A0A6I0F0U9"/>
<feature type="transmembrane region" description="Helical" evidence="1">
    <location>
        <begin position="205"/>
        <end position="223"/>
    </location>
</feature>
<evidence type="ECO:0000313" key="2">
    <source>
        <dbReference type="EMBL" id="KAB2951719.1"/>
    </source>
</evidence>
<dbReference type="EMBL" id="WBXO01000010">
    <property type="protein sequence ID" value="KAB2951719.1"/>
    <property type="molecule type" value="Genomic_DNA"/>
</dbReference>
<keyword evidence="3" id="KW-1185">Reference proteome</keyword>
<sequence length="390" mass="41796">MPQGLALAAVKPVEIEPFSNPYPQVSPDMQHSQETMEAIDLTALQQFLDQLEHDQGRFLPSINFSTLLQDIRDGKVSFSLSAILQGILTYLFHEVLANTALMGQLVILAVVVAILNYMQASFDGGTTSKVAFAAGYMVLITIALHSFYSAVQTGRDAIDDMVQFMQAILPIMLTLLTAMGAFASGALFHPIILGTITLISTLIKNWIFPLIFFATVLGIINHLSPKFKTKNLYNLVKDGYKLLMGLLVTLFLGVISIYGAVGAVADGLTLRTAKYATDAFIPVVGGLITDSFELLINSSILLKNGLGLVAALIIIVLTVLPALKILAMVIVYRLIGALLQPIGDSPLSDCLEVIGSSLALIFGAVATVGMMFFLALAIVVGAGNITVMMR</sequence>
<evidence type="ECO:0000313" key="3">
    <source>
        <dbReference type="Proteomes" id="UP000468766"/>
    </source>
</evidence>
<keyword evidence="1" id="KW-0812">Transmembrane</keyword>
<organism evidence="2 3">
    <name type="scientific">Heliorestis acidaminivorans</name>
    <dbReference type="NCBI Taxonomy" id="553427"/>
    <lineage>
        <taxon>Bacteria</taxon>
        <taxon>Bacillati</taxon>
        <taxon>Bacillota</taxon>
        <taxon>Clostridia</taxon>
        <taxon>Eubacteriales</taxon>
        <taxon>Heliobacteriaceae</taxon>
        <taxon>Heliorestis</taxon>
    </lineage>
</organism>
<feature type="transmembrane region" description="Helical" evidence="1">
    <location>
        <begin position="99"/>
        <end position="118"/>
    </location>
</feature>
<protein>
    <submittedName>
        <fullName evidence="2">Stage III sporulation protein AE</fullName>
    </submittedName>
</protein>
<proteinExistence type="predicted"/>
<reference evidence="2 3" key="1">
    <citation type="submission" date="2019-10" db="EMBL/GenBank/DDBJ databases">
        <title>Whole-genome sequence of the extremophile Heliorestis acidaminivorans DSM 24790.</title>
        <authorList>
            <person name="Kyndt J.A."/>
            <person name="Meyer T.E."/>
        </authorList>
    </citation>
    <scope>NUCLEOTIDE SEQUENCE [LARGE SCALE GENOMIC DNA]</scope>
    <source>
        <strain evidence="2 3">DSM 24790</strain>
    </source>
</reference>
<dbReference type="InterPro" id="IPR014194">
    <property type="entry name" value="Spore_III_AE"/>
</dbReference>
<dbReference type="Proteomes" id="UP000468766">
    <property type="component" value="Unassembled WGS sequence"/>
</dbReference>
<dbReference type="Pfam" id="PF09546">
    <property type="entry name" value="Spore_III_AE"/>
    <property type="match status" value="1"/>
</dbReference>
<keyword evidence="1" id="KW-1133">Transmembrane helix</keyword>
<feature type="transmembrane region" description="Helical" evidence="1">
    <location>
        <begin position="168"/>
        <end position="193"/>
    </location>
</feature>
<comment type="caution">
    <text evidence="2">The sequence shown here is derived from an EMBL/GenBank/DDBJ whole genome shotgun (WGS) entry which is preliminary data.</text>
</comment>
<feature type="transmembrane region" description="Helical" evidence="1">
    <location>
        <begin position="306"/>
        <end position="335"/>
    </location>
</feature>
<evidence type="ECO:0000256" key="1">
    <source>
        <dbReference type="SAM" id="Phobius"/>
    </source>
</evidence>
<feature type="transmembrane region" description="Helical" evidence="1">
    <location>
        <begin position="130"/>
        <end position="148"/>
    </location>
</feature>
<dbReference type="NCBIfam" id="TIGR02829">
    <property type="entry name" value="spore_III_AE"/>
    <property type="match status" value="1"/>
</dbReference>
<accession>A0A6I0F0U9</accession>
<gene>
    <name evidence="2" type="primary">spoIIIAE</name>
    <name evidence="2" type="ORF">F9B85_11615</name>
</gene>